<comment type="caution">
    <text evidence="8">The sequence shown here is derived from an EMBL/GenBank/DDBJ whole genome shotgun (WGS) entry which is preliminary data.</text>
</comment>
<evidence type="ECO:0000313" key="8">
    <source>
        <dbReference type="EMBL" id="GAA0636221.1"/>
    </source>
</evidence>
<evidence type="ECO:0000313" key="9">
    <source>
        <dbReference type="Proteomes" id="UP001500957"/>
    </source>
</evidence>
<dbReference type="PANTHER" id="PTHR23501">
    <property type="entry name" value="MAJOR FACILITATOR SUPERFAMILY"/>
    <property type="match status" value="1"/>
</dbReference>
<feature type="transmembrane region" description="Helical" evidence="6">
    <location>
        <begin position="364"/>
        <end position="389"/>
    </location>
</feature>
<sequence>MDTATQAEHGRQHHNVTLGILVLSTMAYALQQTLVAPAMPAIQEDLGVSTTAITYLLTAFLLTGSVATPVMGRLGDMFGKKRLLVIALGVFAFGSLVCALSSSIEVLIAGRAIQGIGSAVFPLAFGIIRDEFPRERVASAVGLLSATFGIGGGAGIVLSGVIVDHLDYEWIFWLGLSVILIALLAAAMFVPESPVKVSGKVDWGGAALLSGGLVALLVGVSEGNSWGWSDVRILGLFAAAAVLLVAWVGYENRHPAPLVDMRMMRRRTVLTTNLSALLLGFGMFAGFILLPKFVQAPEGAGYGFGSSVTEAGLFMLPSSVVMLFAGPVAGWMCNRFGDRVPLLLGTTLALVAYGFLTVAHSEKWMIVLAITISGLGIGFSFAATANLILGAVQPTETGVAMGMNTIMRTVGGAVGGQVGAAVLMAHTGDSGLPSETGYTVAFAVLAGGVAVALLLVLAIPRRVVAPAAVPAAVPMTEHPVATGLAAEAGVEPVRENLLGTIRTTAGAPAAGAVVTVIGRSGREVARTRVGDDGTYGLDLPGAGTYYVVAQLDGQHGSEVVQVDAAAEDGEFVRRDLVLRGASRPVAIDAGTATRPTSPFLHRNADVSSLS</sequence>
<keyword evidence="4 6" id="KW-0472">Membrane</keyword>
<dbReference type="Pfam" id="PF13620">
    <property type="entry name" value="CarboxypepD_reg"/>
    <property type="match status" value="1"/>
</dbReference>
<dbReference type="Gene3D" id="1.20.1720.10">
    <property type="entry name" value="Multidrug resistance protein D"/>
    <property type="match status" value="1"/>
</dbReference>
<dbReference type="InterPro" id="IPR020846">
    <property type="entry name" value="MFS_dom"/>
</dbReference>
<feature type="transmembrane region" description="Helical" evidence="6">
    <location>
        <begin position="270"/>
        <end position="291"/>
    </location>
</feature>
<feature type="transmembrane region" description="Helical" evidence="6">
    <location>
        <begin position="108"/>
        <end position="128"/>
    </location>
</feature>
<dbReference type="Gene3D" id="2.60.40.1120">
    <property type="entry name" value="Carboxypeptidase-like, regulatory domain"/>
    <property type="match status" value="1"/>
</dbReference>
<accession>A0ABN1HB05</accession>
<keyword evidence="9" id="KW-1185">Reference proteome</keyword>
<feature type="transmembrane region" description="Helical" evidence="6">
    <location>
        <begin position="311"/>
        <end position="333"/>
    </location>
</feature>
<dbReference type="SUPFAM" id="SSF49464">
    <property type="entry name" value="Carboxypeptidase regulatory domain-like"/>
    <property type="match status" value="1"/>
</dbReference>
<evidence type="ECO:0000256" key="4">
    <source>
        <dbReference type="ARBA" id="ARBA00023136"/>
    </source>
</evidence>
<dbReference type="EMBL" id="BAAAHE010000049">
    <property type="protein sequence ID" value="GAA0636221.1"/>
    <property type="molecule type" value="Genomic_DNA"/>
</dbReference>
<feature type="transmembrane region" description="Helical" evidence="6">
    <location>
        <begin position="170"/>
        <end position="191"/>
    </location>
</feature>
<dbReference type="PANTHER" id="PTHR23501:SF197">
    <property type="entry name" value="COMD"/>
    <property type="match status" value="1"/>
</dbReference>
<protein>
    <recommendedName>
        <fullName evidence="7">Major facilitator superfamily (MFS) profile domain-containing protein</fullName>
    </recommendedName>
</protein>
<dbReference type="PROSITE" id="PS50850">
    <property type="entry name" value="MFS"/>
    <property type="match status" value="1"/>
</dbReference>
<dbReference type="InterPro" id="IPR036259">
    <property type="entry name" value="MFS_trans_sf"/>
</dbReference>
<proteinExistence type="predicted"/>
<feature type="transmembrane region" description="Helical" evidence="6">
    <location>
        <begin position="340"/>
        <end position="358"/>
    </location>
</feature>
<feature type="transmembrane region" description="Helical" evidence="6">
    <location>
        <begin position="140"/>
        <end position="158"/>
    </location>
</feature>
<gene>
    <name evidence="8" type="ORF">GCM10009547_45600</name>
</gene>
<feature type="domain" description="Major facilitator superfamily (MFS) profile" evidence="7">
    <location>
        <begin position="17"/>
        <end position="464"/>
    </location>
</feature>
<feature type="transmembrane region" description="Helical" evidence="6">
    <location>
        <begin position="203"/>
        <end position="221"/>
    </location>
</feature>
<feature type="transmembrane region" description="Helical" evidence="6">
    <location>
        <begin position="83"/>
        <end position="102"/>
    </location>
</feature>
<dbReference type="CDD" id="cd17504">
    <property type="entry name" value="MFS_MMR_MDR_like"/>
    <property type="match status" value="1"/>
</dbReference>
<dbReference type="Gene3D" id="1.20.1250.20">
    <property type="entry name" value="MFS general substrate transporter like domains"/>
    <property type="match status" value="1"/>
</dbReference>
<feature type="region of interest" description="Disordered" evidence="5">
    <location>
        <begin position="589"/>
        <end position="610"/>
    </location>
</feature>
<name>A0ABN1HB05_9ACTN</name>
<keyword evidence="2 6" id="KW-0812">Transmembrane</keyword>
<evidence type="ECO:0000259" key="7">
    <source>
        <dbReference type="PROSITE" id="PS50850"/>
    </source>
</evidence>
<dbReference type="RefSeq" id="WP_344609164.1">
    <property type="nucleotide sequence ID" value="NZ_BAAAHE010000049.1"/>
</dbReference>
<evidence type="ECO:0000256" key="5">
    <source>
        <dbReference type="SAM" id="MobiDB-lite"/>
    </source>
</evidence>
<feature type="transmembrane region" description="Helical" evidence="6">
    <location>
        <begin position="52"/>
        <end position="71"/>
    </location>
</feature>
<evidence type="ECO:0000256" key="3">
    <source>
        <dbReference type="ARBA" id="ARBA00022989"/>
    </source>
</evidence>
<dbReference type="InterPro" id="IPR008969">
    <property type="entry name" value="CarboxyPept-like_regulatory"/>
</dbReference>
<comment type="subcellular location">
    <subcellularLocation>
        <location evidence="1">Cell membrane</location>
        <topology evidence="1">Multi-pass membrane protein</topology>
    </subcellularLocation>
</comment>
<dbReference type="InterPro" id="IPR011701">
    <property type="entry name" value="MFS"/>
</dbReference>
<keyword evidence="3 6" id="KW-1133">Transmembrane helix</keyword>
<evidence type="ECO:0000256" key="2">
    <source>
        <dbReference type="ARBA" id="ARBA00022692"/>
    </source>
</evidence>
<feature type="transmembrane region" description="Helical" evidence="6">
    <location>
        <begin position="233"/>
        <end position="250"/>
    </location>
</feature>
<reference evidence="8 9" key="1">
    <citation type="journal article" date="2019" name="Int. J. Syst. Evol. Microbiol.">
        <title>The Global Catalogue of Microorganisms (GCM) 10K type strain sequencing project: providing services to taxonomists for standard genome sequencing and annotation.</title>
        <authorList>
            <consortium name="The Broad Institute Genomics Platform"/>
            <consortium name="The Broad Institute Genome Sequencing Center for Infectious Disease"/>
            <person name="Wu L."/>
            <person name="Ma J."/>
        </authorList>
    </citation>
    <scope>NUCLEOTIDE SEQUENCE [LARGE SCALE GENOMIC DNA]</scope>
    <source>
        <strain evidence="8 9">JCM 10671</strain>
    </source>
</reference>
<feature type="transmembrane region" description="Helical" evidence="6">
    <location>
        <begin position="440"/>
        <end position="459"/>
    </location>
</feature>
<feature type="transmembrane region" description="Helical" evidence="6">
    <location>
        <begin position="410"/>
        <end position="428"/>
    </location>
</feature>
<dbReference type="SUPFAM" id="SSF103473">
    <property type="entry name" value="MFS general substrate transporter"/>
    <property type="match status" value="1"/>
</dbReference>
<feature type="transmembrane region" description="Helical" evidence="6">
    <location>
        <begin position="16"/>
        <end position="40"/>
    </location>
</feature>
<dbReference type="Pfam" id="PF07690">
    <property type="entry name" value="MFS_1"/>
    <property type="match status" value="1"/>
</dbReference>
<evidence type="ECO:0000256" key="6">
    <source>
        <dbReference type="SAM" id="Phobius"/>
    </source>
</evidence>
<evidence type="ECO:0000256" key="1">
    <source>
        <dbReference type="ARBA" id="ARBA00004651"/>
    </source>
</evidence>
<organism evidence="8 9">
    <name type="scientific">Sporichthya brevicatena</name>
    <dbReference type="NCBI Taxonomy" id="171442"/>
    <lineage>
        <taxon>Bacteria</taxon>
        <taxon>Bacillati</taxon>
        <taxon>Actinomycetota</taxon>
        <taxon>Actinomycetes</taxon>
        <taxon>Sporichthyales</taxon>
        <taxon>Sporichthyaceae</taxon>
        <taxon>Sporichthya</taxon>
    </lineage>
</organism>
<dbReference type="Proteomes" id="UP001500957">
    <property type="component" value="Unassembled WGS sequence"/>
</dbReference>